<dbReference type="GO" id="GO:0031966">
    <property type="term" value="C:mitochondrial membrane"/>
    <property type="evidence" value="ECO:0007669"/>
    <property type="project" value="UniProtKB-SubCell"/>
</dbReference>
<evidence type="ECO:0000256" key="10">
    <source>
        <dbReference type="ARBA" id="ARBA00023128"/>
    </source>
</evidence>
<comment type="similarity">
    <text evidence="2 12">Belongs to the ATPase protein 8 family.</text>
</comment>
<gene>
    <name evidence="14" type="primary">ATP8</name>
</gene>
<evidence type="ECO:0000256" key="4">
    <source>
        <dbReference type="ARBA" id="ARBA00022448"/>
    </source>
</evidence>
<comment type="subunit">
    <text evidence="3">F-type ATPases have 2 components, CF(1) - the catalytic core - and CF(0) - the membrane proton channel.</text>
</comment>
<keyword evidence="4 12" id="KW-0813">Transport</keyword>
<keyword evidence="6 12" id="KW-0812">Transmembrane</keyword>
<evidence type="ECO:0000256" key="12">
    <source>
        <dbReference type="RuleBase" id="RU003661"/>
    </source>
</evidence>
<keyword evidence="11 13" id="KW-0472">Membrane</keyword>
<feature type="transmembrane region" description="Helical" evidence="13">
    <location>
        <begin position="6"/>
        <end position="31"/>
    </location>
</feature>
<evidence type="ECO:0000256" key="3">
    <source>
        <dbReference type="ARBA" id="ARBA00011291"/>
    </source>
</evidence>
<evidence type="ECO:0000256" key="11">
    <source>
        <dbReference type="ARBA" id="ARBA00023136"/>
    </source>
</evidence>
<accession>A0A126TF75</accession>
<keyword evidence="5 12" id="KW-0138">CF(0)</keyword>
<dbReference type="AlphaFoldDB" id="A0A126TF75"/>
<dbReference type="EMBL" id="KT696209">
    <property type="protein sequence ID" value="AML26193.1"/>
    <property type="molecule type" value="Genomic_DNA"/>
</dbReference>
<evidence type="ECO:0000256" key="6">
    <source>
        <dbReference type="ARBA" id="ARBA00022692"/>
    </source>
</evidence>
<geneLocation type="mitochondrion" evidence="14"/>
<evidence type="ECO:0000256" key="8">
    <source>
        <dbReference type="ARBA" id="ARBA00022989"/>
    </source>
</evidence>
<evidence type="ECO:0000256" key="9">
    <source>
        <dbReference type="ARBA" id="ARBA00023065"/>
    </source>
</evidence>
<reference evidence="14" key="1">
    <citation type="submission" date="2015-09" db="EMBL/GenBank/DDBJ databases">
        <title>Capturing the unknown biodiversity of arthropods in tropical forests using metagenomics.</title>
        <authorList>
            <person name="Andujar C."/>
            <person name="Creedy T.J."/>
            <person name="Garner B."/>
            <person name="Canty R."/>
            <person name="Warner H.B."/>
            <person name="Lipecki J."/>
            <person name="Crampton-Platt A."/>
            <person name="Gabrielli M."/>
            <person name="Croydon-Veleslavov I.A."/>
            <person name="Lim J.L."/>
            <person name="Linard B."/>
            <person name="Vogler A."/>
        </authorList>
    </citation>
    <scope>NUCLEOTIDE SEQUENCE</scope>
</reference>
<keyword evidence="9 12" id="KW-0406">Ion transport</keyword>
<evidence type="ECO:0000256" key="7">
    <source>
        <dbReference type="ARBA" id="ARBA00022781"/>
    </source>
</evidence>
<dbReference type="GO" id="GO:0015078">
    <property type="term" value="F:proton transmembrane transporter activity"/>
    <property type="evidence" value="ECO:0007669"/>
    <property type="project" value="InterPro"/>
</dbReference>
<evidence type="ECO:0000256" key="13">
    <source>
        <dbReference type="SAM" id="Phobius"/>
    </source>
</evidence>
<sequence>MPQMAPLAWITLFLFFSILFFITCIINFFMFQYHPKHENMKNYKISPSWKW</sequence>
<evidence type="ECO:0000256" key="5">
    <source>
        <dbReference type="ARBA" id="ARBA00022547"/>
    </source>
</evidence>
<name>A0A126TF75_9CUCU</name>
<dbReference type="Pfam" id="PF00895">
    <property type="entry name" value="ATP-synt_8"/>
    <property type="match status" value="1"/>
</dbReference>
<evidence type="ECO:0000256" key="2">
    <source>
        <dbReference type="ARBA" id="ARBA00008892"/>
    </source>
</evidence>
<dbReference type="GO" id="GO:0045259">
    <property type="term" value="C:proton-transporting ATP synthase complex"/>
    <property type="evidence" value="ECO:0007669"/>
    <property type="project" value="UniProtKB-KW"/>
</dbReference>
<dbReference type="InterPro" id="IPR001421">
    <property type="entry name" value="ATP8_metazoa"/>
</dbReference>
<evidence type="ECO:0000256" key="1">
    <source>
        <dbReference type="ARBA" id="ARBA00004304"/>
    </source>
</evidence>
<dbReference type="GO" id="GO:0015986">
    <property type="term" value="P:proton motive force-driven ATP synthesis"/>
    <property type="evidence" value="ECO:0007669"/>
    <property type="project" value="InterPro"/>
</dbReference>
<comment type="subcellular location">
    <subcellularLocation>
        <location evidence="1 12">Mitochondrion membrane</location>
        <topology evidence="1 12">Single-pass membrane protein</topology>
    </subcellularLocation>
</comment>
<organism evidence="14">
    <name type="scientific">Scolytinae sp. BMNH 1274291</name>
    <dbReference type="NCBI Taxonomy" id="2558039"/>
    <lineage>
        <taxon>Eukaryota</taxon>
        <taxon>Metazoa</taxon>
        <taxon>Ecdysozoa</taxon>
        <taxon>Arthropoda</taxon>
        <taxon>Hexapoda</taxon>
        <taxon>Insecta</taxon>
        <taxon>Pterygota</taxon>
        <taxon>Neoptera</taxon>
        <taxon>Endopterygota</taxon>
        <taxon>Coleoptera</taxon>
        <taxon>Polyphaga</taxon>
        <taxon>Cucujiformia</taxon>
        <taxon>Curculionidae</taxon>
        <taxon>Scolytinae</taxon>
    </lineage>
</organism>
<keyword evidence="8 13" id="KW-1133">Transmembrane helix</keyword>
<protein>
    <recommendedName>
        <fullName evidence="12">ATP synthase complex subunit 8</fullName>
    </recommendedName>
</protein>
<evidence type="ECO:0000313" key="14">
    <source>
        <dbReference type="EMBL" id="AML26193.1"/>
    </source>
</evidence>
<keyword evidence="7 12" id="KW-0375">Hydrogen ion transport</keyword>
<keyword evidence="10 12" id="KW-0496">Mitochondrion</keyword>
<proteinExistence type="inferred from homology"/>